<proteinExistence type="predicted"/>
<dbReference type="PROSITE" id="PS51257">
    <property type="entry name" value="PROKAR_LIPOPROTEIN"/>
    <property type="match status" value="1"/>
</dbReference>
<dbReference type="AlphaFoldDB" id="A0A5B7G4J0"/>
<gene>
    <name evidence="1" type="ORF">E2C01_047795</name>
</gene>
<reference evidence="1 2" key="1">
    <citation type="submission" date="2019-05" db="EMBL/GenBank/DDBJ databases">
        <title>Another draft genome of Portunus trituberculatus and its Hox gene families provides insights of decapod evolution.</title>
        <authorList>
            <person name="Jeong J.-H."/>
            <person name="Song I."/>
            <person name="Kim S."/>
            <person name="Choi T."/>
            <person name="Kim D."/>
            <person name="Ryu S."/>
            <person name="Kim W."/>
        </authorList>
    </citation>
    <scope>NUCLEOTIDE SEQUENCE [LARGE SCALE GENOMIC DNA]</scope>
    <source>
        <tissue evidence="1">Muscle</tissue>
    </source>
</reference>
<evidence type="ECO:0000313" key="2">
    <source>
        <dbReference type="Proteomes" id="UP000324222"/>
    </source>
</evidence>
<comment type="caution">
    <text evidence="1">The sequence shown here is derived from an EMBL/GenBank/DDBJ whole genome shotgun (WGS) entry which is preliminary data.</text>
</comment>
<sequence>MWQRKTPKKPSAAPSVLSSTAGCEMIKNTQAIHLRHSNCKCQQHCLLGLFCSCNDEQRFRM</sequence>
<name>A0A5B7G4J0_PORTR</name>
<keyword evidence="2" id="KW-1185">Reference proteome</keyword>
<accession>A0A5B7G4J0</accession>
<dbReference type="Proteomes" id="UP000324222">
    <property type="component" value="Unassembled WGS sequence"/>
</dbReference>
<dbReference type="EMBL" id="VSRR010011960">
    <property type="protein sequence ID" value="MPC53892.1"/>
    <property type="molecule type" value="Genomic_DNA"/>
</dbReference>
<organism evidence="1 2">
    <name type="scientific">Portunus trituberculatus</name>
    <name type="common">Swimming crab</name>
    <name type="synonym">Neptunus trituberculatus</name>
    <dbReference type="NCBI Taxonomy" id="210409"/>
    <lineage>
        <taxon>Eukaryota</taxon>
        <taxon>Metazoa</taxon>
        <taxon>Ecdysozoa</taxon>
        <taxon>Arthropoda</taxon>
        <taxon>Crustacea</taxon>
        <taxon>Multicrustacea</taxon>
        <taxon>Malacostraca</taxon>
        <taxon>Eumalacostraca</taxon>
        <taxon>Eucarida</taxon>
        <taxon>Decapoda</taxon>
        <taxon>Pleocyemata</taxon>
        <taxon>Brachyura</taxon>
        <taxon>Eubrachyura</taxon>
        <taxon>Portunoidea</taxon>
        <taxon>Portunidae</taxon>
        <taxon>Portuninae</taxon>
        <taxon>Portunus</taxon>
    </lineage>
</organism>
<evidence type="ECO:0000313" key="1">
    <source>
        <dbReference type="EMBL" id="MPC53892.1"/>
    </source>
</evidence>
<protein>
    <submittedName>
        <fullName evidence="1">Uncharacterized protein</fullName>
    </submittedName>
</protein>